<organism evidence="3 4">
    <name type="scientific">Cucumis melo var. makuwa</name>
    <name type="common">Oriental melon</name>
    <dbReference type="NCBI Taxonomy" id="1194695"/>
    <lineage>
        <taxon>Eukaryota</taxon>
        <taxon>Viridiplantae</taxon>
        <taxon>Streptophyta</taxon>
        <taxon>Embryophyta</taxon>
        <taxon>Tracheophyta</taxon>
        <taxon>Spermatophyta</taxon>
        <taxon>Magnoliopsida</taxon>
        <taxon>eudicotyledons</taxon>
        <taxon>Gunneridae</taxon>
        <taxon>Pentapetalae</taxon>
        <taxon>rosids</taxon>
        <taxon>fabids</taxon>
        <taxon>Cucurbitales</taxon>
        <taxon>Cucurbitaceae</taxon>
        <taxon>Benincaseae</taxon>
        <taxon>Cucumis</taxon>
    </lineage>
</organism>
<keyword evidence="3" id="KW-0808">Transferase</keyword>
<dbReference type="Proteomes" id="UP000321947">
    <property type="component" value="Unassembled WGS sequence"/>
</dbReference>
<reference evidence="3 4" key="1">
    <citation type="submission" date="2019-08" db="EMBL/GenBank/DDBJ databases">
        <title>Draft genome sequences of two oriental melons (Cucumis melo L. var makuwa).</title>
        <authorList>
            <person name="Kwon S.-Y."/>
        </authorList>
    </citation>
    <scope>NUCLEOTIDE SEQUENCE [LARGE SCALE GENOMIC DNA]</scope>
    <source>
        <strain evidence="4">cv. Chang Bougi</strain>
        <tissue evidence="3">Leaf</tissue>
    </source>
</reference>
<dbReference type="EMBL" id="SSTD01016371">
    <property type="protein sequence ID" value="TYK00901.1"/>
    <property type="molecule type" value="Genomic_DNA"/>
</dbReference>
<protein>
    <submittedName>
        <fullName evidence="3">Putative beta-1,3-galactosyltransferase 2</fullName>
    </submittedName>
</protein>
<evidence type="ECO:0000313" key="4">
    <source>
        <dbReference type="Proteomes" id="UP000321947"/>
    </source>
</evidence>
<keyword evidence="3" id="KW-0328">Glycosyltransferase</keyword>
<feature type="compositionally biased region" description="Polar residues" evidence="1">
    <location>
        <begin position="1"/>
        <end position="19"/>
    </location>
</feature>
<accession>A0A5D3BM54</accession>
<gene>
    <name evidence="3" type="ORF">E5676_scaffold602G00630</name>
</gene>
<comment type="caution">
    <text evidence="3">The sequence shown here is derived from an EMBL/GenBank/DDBJ whole genome shotgun (WGS) entry which is preliminary data.</text>
</comment>
<name>A0A5D3BM54_CUCMM</name>
<dbReference type="Pfam" id="PF13334">
    <property type="entry name" value="DUF4094"/>
    <property type="match status" value="1"/>
</dbReference>
<feature type="domain" description="DUF4094" evidence="2">
    <location>
        <begin position="149"/>
        <end position="196"/>
    </location>
</feature>
<dbReference type="UniPathway" id="UPA00378"/>
<dbReference type="AlphaFoldDB" id="A0A5D3BM54"/>
<sequence length="237" mass="26911">MNSTDFMSSTPSTSSRNACRSSAHVVRRRSVLYATPLDVAPLDTALLDTAPLDTAFYAAPDPLSFYCPRLMFTSSTMHRIIGSRLKSLKLYFASGKRKEFLAKARNLLLKCDFSVLKELTIKAWTIFKKRHFVEMGRFSLPWQLLFGDVLHKQLDEKEVKRVSKDIFREVSKTHNALQILDKTILNFEMELAATKAAQEFIQSGSPSSDDLKNDQSSGKRRYLMVVGINTAFSSRKR</sequence>
<evidence type="ECO:0000259" key="2">
    <source>
        <dbReference type="Pfam" id="PF13334"/>
    </source>
</evidence>
<dbReference type="InterPro" id="IPR025298">
    <property type="entry name" value="DUF4094"/>
</dbReference>
<feature type="region of interest" description="Disordered" evidence="1">
    <location>
        <begin position="1"/>
        <end position="21"/>
    </location>
</feature>
<evidence type="ECO:0000313" key="3">
    <source>
        <dbReference type="EMBL" id="TYK00901.1"/>
    </source>
</evidence>
<dbReference type="GO" id="GO:0016757">
    <property type="term" value="F:glycosyltransferase activity"/>
    <property type="evidence" value="ECO:0007669"/>
    <property type="project" value="UniProtKB-KW"/>
</dbReference>
<proteinExistence type="predicted"/>
<evidence type="ECO:0000256" key="1">
    <source>
        <dbReference type="SAM" id="MobiDB-lite"/>
    </source>
</evidence>